<sequence>MKDFPHALHHEPIAQIGPDLFCARGTIPINPLVTISRNMTIIRRGNALTLVNSVRLAPDELAKLEALGRVAHVLRLGGAHGRDDAFYVDRYGARFWAQPGGTRYTTPQIDAPLTDLGELPFDGAQLLIFAHARIPEAALLLRGGAGVLVTCDALQHYGDFSNNNLPARIAMPFLGFKRTTLIGPLWLKAATPHGGSLKTDFERLLDHDFDALFGAHGTFLPTGAKAAVRAAIATTFG</sequence>
<name>A0ABX2CF00_9BRAD</name>
<dbReference type="EMBL" id="JABFDN010000005">
    <property type="protein sequence ID" value="NPU66791.1"/>
    <property type="molecule type" value="Genomic_DNA"/>
</dbReference>
<accession>A0ABX2CF00</accession>
<dbReference type="SUPFAM" id="SSF56281">
    <property type="entry name" value="Metallo-hydrolase/oxidoreductase"/>
    <property type="match status" value="1"/>
</dbReference>
<comment type="caution">
    <text evidence="1">The sequence shown here is derived from an EMBL/GenBank/DDBJ whole genome shotgun (WGS) entry which is preliminary data.</text>
</comment>
<dbReference type="Gene3D" id="3.60.15.10">
    <property type="entry name" value="Ribonuclease Z/Hydroxyacylglutathione hydrolase-like"/>
    <property type="match status" value="1"/>
</dbReference>
<evidence type="ECO:0000313" key="1">
    <source>
        <dbReference type="EMBL" id="NPU66791.1"/>
    </source>
</evidence>
<keyword evidence="2" id="KW-1185">Reference proteome</keyword>
<dbReference type="RefSeq" id="WP_172111898.1">
    <property type="nucleotide sequence ID" value="NZ_JABFDN010000005.1"/>
</dbReference>
<gene>
    <name evidence="1" type="ORF">HL667_17445</name>
</gene>
<organism evidence="1 2">
    <name type="scientific">Bradyrhizobium aeschynomenes</name>
    <dbReference type="NCBI Taxonomy" id="2734909"/>
    <lineage>
        <taxon>Bacteria</taxon>
        <taxon>Pseudomonadati</taxon>
        <taxon>Pseudomonadota</taxon>
        <taxon>Alphaproteobacteria</taxon>
        <taxon>Hyphomicrobiales</taxon>
        <taxon>Nitrobacteraceae</taxon>
        <taxon>Bradyrhizobium</taxon>
    </lineage>
</organism>
<proteinExistence type="predicted"/>
<protein>
    <submittedName>
        <fullName evidence="1">Uncharacterized protein</fullName>
    </submittedName>
</protein>
<dbReference type="Proteomes" id="UP000886476">
    <property type="component" value="Unassembled WGS sequence"/>
</dbReference>
<evidence type="ECO:0000313" key="2">
    <source>
        <dbReference type="Proteomes" id="UP000886476"/>
    </source>
</evidence>
<reference evidence="1" key="1">
    <citation type="submission" date="2020-05" db="EMBL/GenBank/DDBJ databases">
        <title>Nod-independent and nitrogen-fixing Bradyrhizobium aeschynomene sp. nov. isolated from nodules of Aeschynomene indica.</title>
        <authorList>
            <person name="Zhang Z."/>
        </authorList>
    </citation>
    <scope>NUCLEOTIDE SEQUENCE</scope>
    <source>
        <strain evidence="1">83012</strain>
    </source>
</reference>
<dbReference type="InterPro" id="IPR036866">
    <property type="entry name" value="RibonucZ/Hydroxyglut_hydro"/>
</dbReference>